<keyword evidence="4" id="KW-0443">Lipid metabolism</keyword>
<comment type="similarity">
    <text evidence="1 7">Belongs to the enoyl-CoA hydratase/isomerase family.</text>
</comment>
<dbReference type="CDD" id="cd06558">
    <property type="entry name" value="crotonase-like"/>
    <property type="match status" value="1"/>
</dbReference>
<name>A0A0F7SL02_PHARH</name>
<dbReference type="InterPro" id="IPR029045">
    <property type="entry name" value="ClpP/crotonase-like_dom_sf"/>
</dbReference>
<dbReference type="AlphaFoldDB" id="A0A0F7SL02"/>
<dbReference type="FunFam" id="3.90.226.10:FF:000019">
    <property type="entry name" value="Enoyl-CoA hydratase, mitochondrial"/>
    <property type="match status" value="1"/>
</dbReference>
<evidence type="ECO:0000256" key="4">
    <source>
        <dbReference type="ARBA" id="ARBA00023098"/>
    </source>
</evidence>
<dbReference type="Pfam" id="PF00378">
    <property type="entry name" value="ECH_1"/>
    <property type="match status" value="1"/>
</dbReference>
<dbReference type="GO" id="GO:0006635">
    <property type="term" value="P:fatty acid beta-oxidation"/>
    <property type="evidence" value="ECO:0007669"/>
    <property type="project" value="TreeGrafter"/>
</dbReference>
<protein>
    <recommendedName>
        <fullName evidence="6">Probable enoyl-CoA hydratase, mitochondrial</fullName>
        <ecNumber evidence="2">4.2.1.17</ecNumber>
    </recommendedName>
</protein>
<evidence type="ECO:0000256" key="7">
    <source>
        <dbReference type="RuleBase" id="RU003707"/>
    </source>
</evidence>
<dbReference type="InterPro" id="IPR014748">
    <property type="entry name" value="Enoyl-CoA_hydra_C"/>
</dbReference>
<sequence>MSSLVLCSRQGKVTLLKLNRPKELNALNSALIQSLNEELDKAAADQDVGCVVITGEGGKAFAAGADIKEMQSKTLSEVYNQDFLTTWTKINSFRKPIIGAINGFALGGGCELAMMTDILLASPHAKFGQPEINLGIIPGAGGTQRLIRAIGKSRAMEYILTGNMFTAEQASEWGLISRVVPDKEGDAKGQGVVDAAIEMGKLISEKGGLSVIAAKEAVNIAEETSLNNGLAYERKLFHSLFATHDQKEGMTAFVEKRAPNFKNQ</sequence>
<dbReference type="PANTHER" id="PTHR11941:SF54">
    <property type="entry name" value="ENOYL-COA HYDRATASE, MITOCHONDRIAL"/>
    <property type="match status" value="1"/>
</dbReference>
<proteinExistence type="inferred from homology"/>
<evidence type="ECO:0000256" key="3">
    <source>
        <dbReference type="ARBA" id="ARBA00022832"/>
    </source>
</evidence>
<dbReference type="PROSITE" id="PS00166">
    <property type="entry name" value="ENOYL_COA_HYDRATASE"/>
    <property type="match status" value="1"/>
</dbReference>
<dbReference type="InterPro" id="IPR001753">
    <property type="entry name" value="Enoyl-CoA_hydra/iso"/>
</dbReference>
<dbReference type="Gene3D" id="1.10.12.10">
    <property type="entry name" value="Lyase 2-enoyl-coa Hydratase, Chain A, domain 2"/>
    <property type="match status" value="1"/>
</dbReference>
<evidence type="ECO:0000313" key="8">
    <source>
        <dbReference type="EMBL" id="CED82076.1"/>
    </source>
</evidence>
<evidence type="ECO:0000256" key="6">
    <source>
        <dbReference type="ARBA" id="ARBA00073937"/>
    </source>
</evidence>
<dbReference type="EC" id="4.2.1.17" evidence="2"/>
<dbReference type="GO" id="GO:0005739">
    <property type="term" value="C:mitochondrion"/>
    <property type="evidence" value="ECO:0007669"/>
    <property type="project" value="TreeGrafter"/>
</dbReference>
<dbReference type="FunFam" id="1.10.12.10:FF:000001">
    <property type="entry name" value="Probable enoyl-CoA hydratase, mitochondrial"/>
    <property type="match status" value="1"/>
</dbReference>
<dbReference type="GO" id="GO:0004300">
    <property type="term" value="F:enoyl-CoA hydratase activity"/>
    <property type="evidence" value="ECO:0007669"/>
    <property type="project" value="UniProtKB-EC"/>
</dbReference>
<dbReference type="Gene3D" id="3.90.226.10">
    <property type="entry name" value="2-enoyl-CoA Hydratase, Chain A, domain 1"/>
    <property type="match status" value="1"/>
</dbReference>
<keyword evidence="3" id="KW-0276">Fatty acid metabolism</keyword>
<organism evidence="8">
    <name type="scientific">Phaffia rhodozyma</name>
    <name type="common">Yeast</name>
    <name type="synonym">Xanthophyllomyces dendrorhous</name>
    <dbReference type="NCBI Taxonomy" id="264483"/>
    <lineage>
        <taxon>Eukaryota</taxon>
        <taxon>Fungi</taxon>
        <taxon>Dikarya</taxon>
        <taxon>Basidiomycota</taxon>
        <taxon>Agaricomycotina</taxon>
        <taxon>Tremellomycetes</taxon>
        <taxon>Cystofilobasidiales</taxon>
        <taxon>Mrakiaceae</taxon>
        <taxon>Phaffia</taxon>
    </lineage>
</organism>
<dbReference type="SUPFAM" id="SSF52096">
    <property type="entry name" value="ClpP/crotonase"/>
    <property type="match status" value="1"/>
</dbReference>
<dbReference type="EMBL" id="LN483124">
    <property type="protein sequence ID" value="CED82076.1"/>
    <property type="molecule type" value="Genomic_DNA"/>
</dbReference>
<dbReference type="PANTHER" id="PTHR11941">
    <property type="entry name" value="ENOYL-COA HYDRATASE-RELATED"/>
    <property type="match status" value="1"/>
</dbReference>
<reference evidence="8" key="1">
    <citation type="submission" date="2014-08" db="EMBL/GenBank/DDBJ databases">
        <authorList>
            <person name="Sharma Rahul"/>
            <person name="Thines Marco"/>
        </authorList>
    </citation>
    <scope>NUCLEOTIDE SEQUENCE</scope>
</reference>
<keyword evidence="5" id="KW-0456">Lyase</keyword>
<dbReference type="InterPro" id="IPR018376">
    <property type="entry name" value="Enoyl-CoA_hyd/isom_CS"/>
</dbReference>
<evidence type="ECO:0000256" key="1">
    <source>
        <dbReference type="ARBA" id="ARBA00005254"/>
    </source>
</evidence>
<evidence type="ECO:0000256" key="2">
    <source>
        <dbReference type="ARBA" id="ARBA00012076"/>
    </source>
</evidence>
<evidence type="ECO:0000256" key="5">
    <source>
        <dbReference type="ARBA" id="ARBA00023239"/>
    </source>
</evidence>
<accession>A0A0F7SL02</accession>